<evidence type="ECO:0000259" key="4">
    <source>
        <dbReference type="PROSITE" id="PS50009"/>
    </source>
</evidence>
<dbReference type="SUPFAM" id="SSF48366">
    <property type="entry name" value="Ras GEF"/>
    <property type="match status" value="1"/>
</dbReference>
<dbReference type="Gene3D" id="1.10.840.10">
    <property type="entry name" value="Ras guanine-nucleotide exchange factors catalytic domain"/>
    <property type="match status" value="1"/>
</dbReference>
<evidence type="ECO:0000256" key="3">
    <source>
        <dbReference type="SAM" id="MobiDB-lite"/>
    </source>
</evidence>
<feature type="non-terminal residue" evidence="5">
    <location>
        <position position="411"/>
    </location>
</feature>
<dbReference type="GO" id="GO:0007265">
    <property type="term" value="P:Ras protein signal transduction"/>
    <property type="evidence" value="ECO:0007669"/>
    <property type="project" value="TreeGrafter"/>
</dbReference>
<dbReference type="InterPro" id="IPR036964">
    <property type="entry name" value="RASGEF_cat_dom_sf"/>
</dbReference>
<dbReference type="Pfam" id="PF00617">
    <property type="entry name" value="RasGEF"/>
    <property type="match status" value="1"/>
</dbReference>
<protein>
    <recommendedName>
        <fullName evidence="4">Ras-GEF domain-containing protein</fullName>
    </recommendedName>
</protein>
<keyword evidence="1 2" id="KW-0344">Guanine-nucleotide releasing factor</keyword>
<sequence length="411" mass="47338">MLQVAKEIRKKGKIDEFQPYEMELSRFPSDDLDRTSINGKSAELFLNRLSVTEIVRSLSAVDKRLFCAVQPWQCLGSVWSRRGQGAEIATVKATVRQFNSVVYLVVSTVLSPCLNLPQRTKMIENWIQIGAECLRLRNYNALRAVASGLQSHAVHRLKKTWAAVDKGILSTFVQVQSVSKETNYGNESIPYLGHFLTDLMMIDAAYSEKTLMYTIFWRIQRKLFSQYYKIRMIIQFIQKYQRILRITKKSTSRANPSISRKFYRMLRKMRLRKQSVAAIFRFRSFSICSLDKIEGGRLINFEKRRKEYELLKTIATLQDSCRDSENFKNLEITPIFKTWISFVQPLSEQQSLELSLMVEPDASVELEPLSSRLAGSPMEHSFSTLLQDSEKIESTGSSIDSSIQSESDEAH</sequence>
<dbReference type="PANTHER" id="PTHR23113:SF312">
    <property type="entry name" value="RAL GUANINE NUCLEOTIDE DISSOCIATION STIMULATOR-LIKE, ISOFORM E"/>
    <property type="match status" value="1"/>
</dbReference>
<feature type="region of interest" description="Disordered" evidence="3">
    <location>
        <begin position="384"/>
        <end position="411"/>
    </location>
</feature>
<evidence type="ECO:0000256" key="1">
    <source>
        <dbReference type="ARBA" id="ARBA00022658"/>
    </source>
</evidence>
<accession>E4YXF2</accession>
<proteinExistence type="predicted"/>
<dbReference type="InterPro" id="IPR001895">
    <property type="entry name" value="RASGEF_cat_dom"/>
</dbReference>
<evidence type="ECO:0000256" key="2">
    <source>
        <dbReference type="PROSITE-ProRule" id="PRU00168"/>
    </source>
</evidence>
<dbReference type="GO" id="GO:0005886">
    <property type="term" value="C:plasma membrane"/>
    <property type="evidence" value="ECO:0007669"/>
    <property type="project" value="TreeGrafter"/>
</dbReference>
<feature type="domain" description="Ras-GEF" evidence="4">
    <location>
        <begin position="50"/>
        <end position="274"/>
    </location>
</feature>
<dbReference type="GO" id="GO:0005085">
    <property type="term" value="F:guanyl-nucleotide exchange factor activity"/>
    <property type="evidence" value="ECO:0007669"/>
    <property type="project" value="UniProtKB-KW"/>
</dbReference>
<organism evidence="5">
    <name type="scientific">Oikopleura dioica</name>
    <name type="common">Tunicate</name>
    <dbReference type="NCBI Taxonomy" id="34765"/>
    <lineage>
        <taxon>Eukaryota</taxon>
        <taxon>Metazoa</taxon>
        <taxon>Chordata</taxon>
        <taxon>Tunicata</taxon>
        <taxon>Appendicularia</taxon>
        <taxon>Copelata</taxon>
        <taxon>Oikopleuridae</taxon>
        <taxon>Oikopleura</taxon>
    </lineage>
</organism>
<dbReference type="PANTHER" id="PTHR23113">
    <property type="entry name" value="GUANINE NUCLEOTIDE EXCHANGE FACTOR"/>
    <property type="match status" value="1"/>
</dbReference>
<gene>
    <name evidence="5" type="ORF">GSOID_T00022110001</name>
</gene>
<feature type="compositionally biased region" description="Low complexity" evidence="3">
    <location>
        <begin position="394"/>
        <end position="405"/>
    </location>
</feature>
<evidence type="ECO:0000313" key="5">
    <source>
        <dbReference type="EMBL" id="CBY40135.1"/>
    </source>
</evidence>
<dbReference type="InterPro" id="IPR023578">
    <property type="entry name" value="Ras_GEF_dom_sf"/>
</dbReference>
<dbReference type="SMART" id="SM00147">
    <property type="entry name" value="RasGEF"/>
    <property type="match status" value="1"/>
</dbReference>
<dbReference type="Proteomes" id="UP000011014">
    <property type="component" value="Unassembled WGS sequence"/>
</dbReference>
<dbReference type="InterPro" id="IPR008937">
    <property type="entry name" value="Ras-like_GEF"/>
</dbReference>
<dbReference type="EMBL" id="FN655788">
    <property type="protein sequence ID" value="CBY40135.1"/>
    <property type="molecule type" value="Genomic_DNA"/>
</dbReference>
<reference evidence="5" key="1">
    <citation type="journal article" date="2010" name="Science">
        <title>Plasticity of animal genome architecture unmasked by rapid evolution of a pelagic tunicate.</title>
        <authorList>
            <person name="Denoeud F."/>
            <person name="Henriet S."/>
            <person name="Mungpakdee S."/>
            <person name="Aury J.M."/>
            <person name="Da Silva C."/>
            <person name="Brinkmann H."/>
            <person name="Mikhaleva J."/>
            <person name="Olsen L.C."/>
            <person name="Jubin C."/>
            <person name="Canestro C."/>
            <person name="Bouquet J.M."/>
            <person name="Danks G."/>
            <person name="Poulain J."/>
            <person name="Campsteijn C."/>
            <person name="Adamski M."/>
            <person name="Cross I."/>
            <person name="Yadetie F."/>
            <person name="Muffato M."/>
            <person name="Louis A."/>
            <person name="Butcher S."/>
            <person name="Tsagkogeorga G."/>
            <person name="Konrad A."/>
            <person name="Singh S."/>
            <person name="Jensen M.F."/>
            <person name="Cong E.H."/>
            <person name="Eikeseth-Otteraa H."/>
            <person name="Noel B."/>
            <person name="Anthouard V."/>
            <person name="Porcel B.M."/>
            <person name="Kachouri-Lafond R."/>
            <person name="Nishino A."/>
            <person name="Ugolini M."/>
            <person name="Chourrout P."/>
            <person name="Nishida H."/>
            <person name="Aasland R."/>
            <person name="Huzurbazar S."/>
            <person name="Westhof E."/>
            <person name="Delsuc F."/>
            <person name="Lehrach H."/>
            <person name="Reinhardt R."/>
            <person name="Weissenbach J."/>
            <person name="Roy S.W."/>
            <person name="Artiguenave F."/>
            <person name="Postlethwait J.H."/>
            <person name="Manak J.R."/>
            <person name="Thompson E.M."/>
            <person name="Jaillon O."/>
            <person name="Du Pasquier L."/>
            <person name="Boudinot P."/>
            <person name="Liberles D.A."/>
            <person name="Volff J.N."/>
            <person name="Philippe H."/>
            <person name="Lenhard B."/>
            <person name="Roest Crollius H."/>
            <person name="Wincker P."/>
            <person name="Chourrout D."/>
        </authorList>
    </citation>
    <scope>NUCLEOTIDE SEQUENCE [LARGE SCALE GENOMIC DNA]</scope>
</reference>
<dbReference type="PROSITE" id="PS50009">
    <property type="entry name" value="RASGEF_CAT"/>
    <property type="match status" value="1"/>
</dbReference>
<name>E4YXF2_OIKDI</name>
<dbReference type="AlphaFoldDB" id="E4YXF2"/>